<gene>
    <name evidence="2" type="ORF">BINO364_LOCUS9724</name>
</gene>
<feature type="non-terminal residue" evidence="2">
    <location>
        <position position="206"/>
    </location>
</feature>
<feature type="compositionally biased region" description="Basic residues" evidence="1">
    <location>
        <begin position="32"/>
        <end position="41"/>
    </location>
</feature>
<keyword evidence="3" id="KW-1185">Reference proteome</keyword>
<feature type="region of interest" description="Disordered" evidence="1">
    <location>
        <begin position="173"/>
        <end position="206"/>
    </location>
</feature>
<dbReference type="Proteomes" id="UP000838878">
    <property type="component" value="Chromosome 4"/>
</dbReference>
<feature type="region of interest" description="Disordered" evidence="1">
    <location>
        <begin position="27"/>
        <end position="58"/>
    </location>
</feature>
<feature type="compositionally biased region" description="Polar residues" evidence="1">
    <location>
        <begin position="183"/>
        <end position="196"/>
    </location>
</feature>
<evidence type="ECO:0000256" key="1">
    <source>
        <dbReference type="SAM" id="MobiDB-lite"/>
    </source>
</evidence>
<evidence type="ECO:0000313" key="3">
    <source>
        <dbReference type="Proteomes" id="UP000838878"/>
    </source>
</evidence>
<sequence length="206" mass="23143">MAHKRGKINTSPSEEYKLLRNNLETLDQSKSFAKRKNKHDKKRTESDARARENDTKRITTNSRAPKFSQFCSSTGPTQTSTNVNVSKYYTKTITQSLPSTTECVQRTELVDSELPVNNTITLPPSSELSSNRCIRRGMGSTNKQSSFLGQLFLRGKTSTFQSERAVSHTTCSSESGSFLAGQLSPNTMRQQGSSRSVTERRRYEIQ</sequence>
<name>A0A8J9VK03_9NEOP</name>
<feature type="compositionally biased region" description="Basic and acidic residues" evidence="1">
    <location>
        <begin position="197"/>
        <end position="206"/>
    </location>
</feature>
<reference evidence="2" key="1">
    <citation type="submission" date="2021-12" db="EMBL/GenBank/DDBJ databases">
        <authorList>
            <person name="Martin H S."/>
        </authorList>
    </citation>
    <scope>NUCLEOTIDE SEQUENCE</scope>
</reference>
<organism evidence="2 3">
    <name type="scientific">Brenthis ino</name>
    <name type="common">lesser marbled fritillary</name>
    <dbReference type="NCBI Taxonomy" id="405034"/>
    <lineage>
        <taxon>Eukaryota</taxon>
        <taxon>Metazoa</taxon>
        <taxon>Ecdysozoa</taxon>
        <taxon>Arthropoda</taxon>
        <taxon>Hexapoda</taxon>
        <taxon>Insecta</taxon>
        <taxon>Pterygota</taxon>
        <taxon>Neoptera</taxon>
        <taxon>Endopterygota</taxon>
        <taxon>Lepidoptera</taxon>
        <taxon>Glossata</taxon>
        <taxon>Ditrysia</taxon>
        <taxon>Papilionoidea</taxon>
        <taxon>Nymphalidae</taxon>
        <taxon>Heliconiinae</taxon>
        <taxon>Argynnini</taxon>
        <taxon>Brenthis</taxon>
    </lineage>
</organism>
<evidence type="ECO:0000313" key="2">
    <source>
        <dbReference type="EMBL" id="CAH0723958.1"/>
    </source>
</evidence>
<feature type="compositionally biased region" description="Basic and acidic residues" evidence="1">
    <location>
        <begin position="42"/>
        <end position="57"/>
    </location>
</feature>
<accession>A0A8J9VK03</accession>
<proteinExistence type="predicted"/>
<dbReference type="EMBL" id="OV170224">
    <property type="protein sequence ID" value="CAH0723958.1"/>
    <property type="molecule type" value="Genomic_DNA"/>
</dbReference>
<dbReference type="AlphaFoldDB" id="A0A8J9VK03"/>
<protein>
    <submittedName>
        <fullName evidence="2">Uncharacterized protein</fullName>
    </submittedName>
</protein>